<name>A0A834XMI0_APHGI</name>
<evidence type="ECO:0000313" key="2">
    <source>
        <dbReference type="EMBL" id="KAF7989700.1"/>
    </source>
</evidence>
<evidence type="ECO:0000313" key="3">
    <source>
        <dbReference type="Proteomes" id="UP000639338"/>
    </source>
</evidence>
<dbReference type="EMBL" id="JACMRX010000005">
    <property type="protein sequence ID" value="KAF7989700.1"/>
    <property type="molecule type" value="Genomic_DNA"/>
</dbReference>
<dbReference type="PANTHER" id="PTHR47890">
    <property type="entry name" value="LD24308P"/>
    <property type="match status" value="1"/>
</dbReference>
<proteinExistence type="predicted"/>
<dbReference type="OrthoDB" id="7646902at2759"/>
<keyword evidence="1" id="KW-0732">Signal</keyword>
<protein>
    <submittedName>
        <fullName evidence="2">Uncharacterized protein</fullName>
    </submittedName>
</protein>
<keyword evidence="3" id="KW-1185">Reference proteome</keyword>
<dbReference type="AlphaFoldDB" id="A0A834XMI0"/>
<dbReference type="PANTHER" id="PTHR47890:SF1">
    <property type="entry name" value="LD24308P"/>
    <property type="match status" value="1"/>
</dbReference>
<feature type="chain" id="PRO_5032774429" evidence="1">
    <location>
        <begin position="28"/>
        <end position="686"/>
    </location>
</feature>
<feature type="signal peptide" evidence="1">
    <location>
        <begin position="1"/>
        <end position="27"/>
    </location>
</feature>
<gene>
    <name evidence="2" type="ORF">HCN44_008374</name>
</gene>
<sequence>MSTSLKSTTLGFLLIILLLNKFNECKADNLDYDAIIDTTIRTGALNFFFLPPPYGAIFGSIAMIGAEAYIHIKHQTSASRYSLNSQPLIDTVKNLKELAILDSQNEKKTIEYALNNVLITKDLSETFAFLDDCYGGMCLNCFVKKNTCPSLSYNAVKRNLLDETSDYRTKLHGFIHNYIALNKIPIVNGEPLRRIFELMVHDYKNRVNEGRDCGQHQSEHTKIINAFFRILDVLEKSYSFVLLASIDEYNINIAMNDTKEAAHRLNNTIKIINNLYDDTTRLVREVKWAINETSADIRPCDPVEPKRGKTWERLTHFVQPELFGYEKGLIGKKFPICESFLTPRQRLKIIQKENPTAFNCNATLYENMNYKYTNPNDTERLIHHFGDFHNRSKYGPMESDKESEKNLKENYLCEPILCYVDRITSNRTVRRFDLNPIIAQRDHFVTGIRWTIINRTVTLEIQEGKYDGNKILPSTLMWSKNLTSLNNVATLTAKKKSFSLDDVNLPPTYYVTGVRFAENKYQQIVLHVYGKKKYEENYKIFFSGSEKDRIKLQLLNAKPSEHAPSDIAHKILSKPVNKYIVDFEPSSLDDDAGQTTIPYLDIQEVFTKPPAMIGGVGTYYKGIEGHGGYIGLKLISPDVSYKIPEPKDPLLYHGIQKKLDAIAETYIKNNNSQELLHSLSNAFVIN</sequence>
<dbReference type="Proteomes" id="UP000639338">
    <property type="component" value="Unassembled WGS sequence"/>
</dbReference>
<comment type="caution">
    <text evidence="2">The sequence shown here is derived from an EMBL/GenBank/DDBJ whole genome shotgun (WGS) entry which is preliminary data.</text>
</comment>
<reference evidence="2 3" key="1">
    <citation type="submission" date="2020-08" db="EMBL/GenBank/DDBJ databases">
        <title>Aphidius gifuensis genome sequencing and assembly.</title>
        <authorList>
            <person name="Du Z."/>
        </authorList>
    </citation>
    <scope>NUCLEOTIDE SEQUENCE [LARGE SCALE GENOMIC DNA]</scope>
    <source>
        <strain evidence="2">YNYX2018</strain>
        <tissue evidence="2">Adults</tissue>
    </source>
</reference>
<evidence type="ECO:0000256" key="1">
    <source>
        <dbReference type="SAM" id="SignalP"/>
    </source>
</evidence>
<accession>A0A834XMI0</accession>
<organism evidence="2 3">
    <name type="scientific">Aphidius gifuensis</name>
    <name type="common">Parasitoid wasp</name>
    <dbReference type="NCBI Taxonomy" id="684658"/>
    <lineage>
        <taxon>Eukaryota</taxon>
        <taxon>Metazoa</taxon>
        <taxon>Ecdysozoa</taxon>
        <taxon>Arthropoda</taxon>
        <taxon>Hexapoda</taxon>
        <taxon>Insecta</taxon>
        <taxon>Pterygota</taxon>
        <taxon>Neoptera</taxon>
        <taxon>Endopterygota</taxon>
        <taxon>Hymenoptera</taxon>
        <taxon>Apocrita</taxon>
        <taxon>Ichneumonoidea</taxon>
        <taxon>Braconidae</taxon>
        <taxon>Aphidiinae</taxon>
        <taxon>Aphidius</taxon>
    </lineage>
</organism>